<dbReference type="PANTHER" id="PTHR34610:SF3">
    <property type="entry name" value="SSL7007 PROTEIN"/>
    <property type="match status" value="1"/>
</dbReference>
<accession>A0A1M4X4G3</accession>
<name>A0A1M4X4G3_9FLAO</name>
<proteinExistence type="predicted"/>
<dbReference type="SUPFAM" id="SSF88723">
    <property type="entry name" value="PIN domain-like"/>
    <property type="match status" value="1"/>
</dbReference>
<dbReference type="Proteomes" id="UP000184462">
    <property type="component" value="Unassembled WGS sequence"/>
</dbReference>
<organism evidence="2 3">
    <name type="scientific">Psychroflexus salarius</name>
    <dbReference type="NCBI Taxonomy" id="1155689"/>
    <lineage>
        <taxon>Bacteria</taxon>
        <taxon>Pseudomonadati</taxon>
        <taxon>Bacteroidota</taxon>
        <taxon>Flavobacteriia</taxon>
        <taxon>Flavobacteriales</taxon>
        <taxon>Flavobacteriaceae</taxon>
        <taxon>Psychroflexus</taxon>
    </lineage>
</organism>
<dbReference type="InterPro" id="IPR029060">
    <property type="entry name" value="PIN-like_dom_sf"/>
</dbReference>
<dbReference type="STRING" id="1155689.SAMN05444278_107102"/>
<keyword evidence="3" id="KW-1185">Reference proteome</keyword>
<reference evidence="2 3" key="1">
    <citation type="submission" date="2016-11" db="EMBL/GenBank/DDBJ databases">
        <authorList>
            <person name="Jaros S."/>
            <person name="Januszkiewicz K."/>
            <person name="Wedrychowicz H."/>
        </authorList>
    </citation>
    <scope>NUCLEOTIDE SEQUENCE [LARGE SCALE GENOMIC DNA]</scope>
    <source>
        <strain evidence="2 3">DSM 25661</strain>
    </source>
</reference>
<dbReference type="InterPro" id="IPR002716">
    <property type="entry name" value="PIN_dom"/>
</dbReference>
<sequence>MRSKKIILDTNLWISFLISKKFNSIDKLIENNKITLIFSDELISEFVEVVNRPKFKKYFSKNDIEKILDYFDQYGKLVKVKSDIKICRDEKDNFLLNLSIDSKADYLITGDNDLLVLKKIERTKIMNFTDFLEHKG</sequence>
<dbReference type="Pfam" id="PF13470">
    <property type="entry name" value="PIN_3"/>
    <property type="match status" value="1"/>
</dbReference>
<dbReference type="InterPro" id="IPR002850">
    <property type="entry name" value="PIN_toxin-like"/>
</dbReference>
<dbReference type="PANTHER" id="PTHR34610">
    <property type="entry name" value="SSL7007 PROTEIN"/>
    <property type="match status" value="1"/>
</dbReference>
<dbReference type="EMBL" id="FQTW01000007">
    <property type="protein sequence ID" value="SHE88374.1"/>
    <property type="molecule type" value="Genomic_DNA"/>
</dbReference>
<evidence type="ECO:0000313" key="2">
    <source>
        <dbReference type="EMBL" id="SHE88374.1"/>
    </source>
</evidence>
<evidence type="ECO:0000313" key="3">
    <source>
        <dbReference type="Proteomes" id="UP000184462"/>
    </source>
</evidence>
<dbReference type="RefSeq" id="WP_073193363.1">
    <property type="nucleotide sequence ID" value="NZ_FQTW01000007.1"/>
</dbReference>
<dbReference type="AlphaFoldDB" id="A0A1M4X4G3"/>
<dbReference type="NCBIfam" id="TIGR00305">
    <property type="entry name" value="putative toxin-antitoxin system toxin component, PIN family"/>
    <property type="match status" value="1"/>
</dbReference>
<protein>
    <recommendedName>
        <fullName evidence="1">PIN domain-containing protein</fullName>
    </recommendedName>
</protein>
<dbReference type="OrthoDB" id="597986at2"/>
<dbReference type="SMART" id="SM00670">
    <property type="entry name" value="PINc"/>
    <property type="match status" value="1"/>
</dbReference>
<gene>
    <name evidence="2" type="ORF">SAMN05444278_107102</name>
</gene>
<evidence type="ECO:0000259" key="1">
    <source>
        <dbReference type="SMART" id="SM00670"/>
    </source>
</evidence>
<feature type="domain" description="PIN" evidence="1">
    <location>
        <begin position="4"/>
        <end position="116"/>
    </location>
</feature>